<evidence type="ECO:0000313" key="5">
    <source>
        <dbReference type="EMBL" id="AIF99351.1"/>
    </source>
</evidence>
<organism evidence="5 6">
    <name type="scientific">Alteromonas australica</name>
    <dbReference type="NCBI Taxonomy" id="589873"/>
    <lineage>
        <taxon>Bacteria</taxon>
        <taxon>Pseudomonadati</taxon>
        <taxon>Pseudomonadota</taxon>
        <taxon>Gammaproteobacteria</taxon>
        <taxon>Alteromonadales</taxon>
        <taxon>Alteromonadaceae</taxon>
        <taxon>Alteromonas/Salinimonas group</taxon>
        <taxon>Alteromonas</taxon>
    </lineage>
</organism>
<dbReference type="PROSITE" id="PS51755">
    <property type="entry name" value="OMPR_PHOB"/>
    <property type="match status" value="1"/>
</dbReference>
<sequence length="720" mass="80305">MIYIGSHIFDIEKRQLLLNQGESIVHLEPKIFDLLLLFTEQPNRILTRDDLLAHLWPGTLVTDNAVNKLIGNLRKILGDDAKSPRYIQTIPKQGYRFVCSLSAVEKEAVVPSIGSSVSASKLPSTNLYAAGGGALLLIIALVALFSWGAGNNAPDTGTSVALTRASGVEISPSAHPNGEHLLFLRQHQTGKHYTLWLKHLKSSVTQQIALPTGITHIIDVTQNTNTSATQLFYINKTSATCTVYEGTLTSLSIRPLRIEHSEKHFDCSNKKLKDIAYHQEEKAFYYTAQPQNYWPNHIYRFDIKHQTHQLVAQPEPTGWGHHSLDISPDGKKLLIMSTASDHKTQLLALQLNNNKMTQGITFSHPVYEAIWHHNSQQVFYFSAPPSNQIITSNFDGSHAVTVVNSSQPLSAHLSRFPEGKNILFSTYQENMSLRWLASSDGFQKGKSDHLASVDNSAVMDTYPALFHTKNKYLFLSKRSGKSQVYLADATQPYAHIVTNFPQAHSLSYLSLSGDDKNLLLNVENDVYLVPTSALAFEAPLSALAPEQRIYGAGNPIIALDWLTGTHIGITEVQDGVPRLRVLSINGSDTRSLSRRWGFGLRDVENPRYVYLIEQHSHKLYRLDGLHLEKKQLDYAPFLEDMQIRLPEGFYHVKIDNGVVYYVTTVGEREYINSVPIAEKGSADVLPLNAFSSYDVHQGQVLVSDLESLEGDIHSTVNLAH</sequence>
<dbReference type="InterPro" id="IPR016032">
    <property type="entry name" value="Sig_transdc_resp-reg_C-effctor"/>
</dbReference>
<dbReference type="KEGG" id="aal:EP13_12025"/>
<evidence type="ECO:0000256" key="3">
    <source>
        <dbReference type="SAM" id="Phobius"/>
    </source>
</evidence>
<gene>
    <name evidence="5" type="ORF">EP13_12025</name>
</gene>
<dbReference type="GO" id="GO:0000160">
    <property type="term" value="P:phosphorelay signal transduction system"/>
    <property type="evidence" value="ECO:0007669"/>
    <property type="project" value="InterPro"/>
</dbReference>
<dbReference type="AlphaFoldDB" id="A0A075P0I3"/>
<reference evidence="5 6" key="1">
    <citation type="submission" date="2014-06" db="EMBL/GenBank/DDBJ databases">
        <title>Genomes of Alteromonas australica, a world apart.</title>
        <authorList>
            <person name="Gonzaga A."/>
            <person name="Lopez-Perez M."/>
            <person name="Rodriguez-Valera F."/>
        </authorList>
    </citation>
    <scope>NUCLEOTIDE SEQUENCE [LARGE SCALE GENOMIC DNA]</scope>
    <source>
        <strain evidence="5 6">H 17</strain>
    </source>
</reference>
<dbReference type="PANTHER" id="PTHR36842:SF1">
    <property type="entry name" value="PROTEIN TOLB"/>
    <property type="match status" value="1"/>
</dbReference>
<keyword evidence="6" id="KW-1185">Reference proteome</keyword>
<evidence type="ECO:0000313" key="6">
    <source>
        <dbReference type="Proteomes" id="UP000056090"/>
    </source>
</evidence>
<keyword evidence="3" id="KW-0472">Membrane</keyword>
<dbReference type="SUPFAM" id="SSF82171">
    <property type="entry name" value="DPP6 N-terminal domain-like"/>
    <property type="match status" value="1"/>
</dbReference>
<accession>A0A075P0I3</accession>
<dbReference type="Pfam" id="PF00486">
    <property type="entry name" value="Trans_reg_C"/>
    <property type="match status" value="1"/>
</dbReference>
<evidence type="ECO:0000256" key="1">
    <source>
        <dbReference type="ARBA" id="ARBA00023125"/>
    </source>
</evidence>
<dbReference type="GeneID" id="78255630"/>
<keyword evidence="1 2" id="KW-0238">DNA-binding</keyword>
<dbReference type="SUPFAM" id="SSF46894">
    <property type="entry name" value="C-terminal effector domain of the bipartite response regulators"/>
    <property type="match status" value="1"/>
</dbReference>
<dbReference type="SMART" id="SM00862">
    <property type="entry name" value="Trans_reg_C"/>
    <property type="match status" value="1"/>
</dbReference>
<keyword evidence="3" id="KW-0812">Transmembrane</keyword>
<dbReference type="Proteomes" id="UP000056090">
    <property type="component" value="Chromosome"/>
</dbReference>
<protein>
    <recommendedName>
        <fullName evidence="4">OmpR/PhoB-type domain-containing protein</fullName>
    </recommendedName>
</protein>
<name>A0A075P0I3_9ALTE</name>
<dbReference type="eggNOG" id="COG0823">
    <property type="taxonomic scope" value="Bacteria"/>
</dbReference>
<dbReference type="Gene3D" id="1.10.10.10">
    <property type="entry name" value="Winged helix-like DNA-binding domain superfamily/Winged helix DNA-binding domain"/>
    <property type="match status" value="1"/>
</dbReference>
<evidence type="ECO:0000259" key="4">
    <source>
        <dbReference type="PROSITE" id="PS51755"/>
    </source>
</evidence>
<dbReference type="InterPro" id="IPR011042">
    <property type="entry name" value="6-blade_b-propeller_TolB-like"/>
</dbReference>
<feature type="domain" description="OmpR/PhoB-type" evidence="4">
    <location>
        <begin position="1"/>
        <end position="99"/>
    </location>
</feature>
<keyword evidence="3" id="KW-1133">Transmembrane helix</keyword>
<dbReference type="EMBL" id="CP008849">
    <property type="protein sequence ID" value="AIF99351.1"/>
    <property type="molecule type" value="Genomic_DNA"/>
</dbReference>
<dbReference type="Gene3D" id="2.120.10.30">
    <property type="entry name" value="TolB, C-terminal domain"/>
    <property type="match status" value="1"/>
</dbReference>
<evidence type="ECO:0000256" key="2">
    <source>
        <dbReference type="PROSITE-ProRule" id="PRU01091"/>
    </source>
</evidence>
<proteinExistence type="predicted"/>
<dbReference type="eggNOG" id="COG3710">
    <property type="taxonomic scope" value="Bacteria"/>
</dbReference>
<dbReference type="InterPro" id="IPR036388">
    <property type="entry name" value="WH-like_DNA-bd_sf"/>
</dbReference>
<dbReference type="PANTHER" id="PTHR36842">
    <property type="entry name" value="PROTEIN TOLB HOMOLOG"/>
    <property type="match status" value="1"/>
</dbReference>
<dbReference type="GO" id="GO:0003677">
    <property type="term" value="F:DNA binding"/>
    <property type="evidence" value="ECO:0007669"/>
    <property type="project" value="UniProtKB-UniRule"/>
</dbReference>
<dbReference type="RefSeq" id="WP_044057451.1">
    <property type="nucleotide sequence ID" value="NZ_CBCSKJ010000003.1"/>
</dbReference>
<dbReference type="CDD" id="cd00383">
    <property type="entry name" value="trans_reg_C"/>
    <property type="match status" value="1"/>
</dbReference>
<dbReference type="GO" id="GO:0006355">
    <property type="term" value="P:regulation of DNA-templated transcription"/>
    <property type="evidence" value="ECO:0007669"/>
    <property type="project" value="InterPro"/>
</dbReference>
<feature type="transmembrane region" description="Helical" evidence="3">
    <location>
        <begin position="127"/>
        <end position="149"/>
    </location>
</feature>
<feature type="DNA-binding region" description="OmpR/PhoB-type" evidence="2">
    <location>
        <begin position="1"/>
        <end position="99"/>
    </location>
</feature>
<dbReference type="InterPro" id="IPR001867">
    <property type="entry name" value="OmpR/PhoB-type_DNA-bd"/>
</dbReference>